<dbReference type="Proteomes" id="UP000178985">
    <property type="component" value="Unassembled WGS sequence"/>
</dbReference>
<sequence>MATITIPKNFISNDDLVIIPRKEYESFLDIGKQWKKRLFEEEDTDQAIAIYKKEKKQGKLKISKSLSSLR</sequence>
<reference evidence="1 2" key="1">
    <citation type="journal article" date="2016" name="Nat. Commun.">
        <title>Thousands of microbial genomes shed light on interconnected biogeochemical processes in an aquifer system.</title>
        <authorList>
            <person name="Anantharaman K."/>
            <person name="Brown C.T."/>
            <person name="Hug L.A."/>
            <person name="Sharon I."/>
            <person name="Castelle C.J."/>
            <person name="Probst A.J."/>
            <person name="Thomas B.C."/>
            <person name="Singh A."/>
            <person name="Wilkins M.J."/>
            <person name="Karaoz U."/>
            <person name="Brodie E.L."/>
            <person name="Williams K.H."/>
            <person name="Hubbard S.S."/>
            <person name="Banfield J.F."/>
        </authorList>
    </citation>
    <scope>NUCLEOTIDE SEQUENCE [LARGE SCALE GENOMIC DNA]</scope>
</reference>
<proteinExistence type="predicted"/>
<organism evidence="1 2">
    <name type="scientific">Candidatus Nomurabacteria bacterium RIFCSPHIGHO2_01_FULL_40_20</name>
    <dbReference type="NCBI Taxonomy" id="1801738"/>
    <lineage>
        <taxon>Bacteria</taxon>
        <taxon>Candidatus Nomuraibacteriota</taxon>
    </lineage>
</organism>
<dbReference type="EMBL" id="MFTO01000011">
    <property type="protein sequence ID" value="OGI63908.1"/>
    <property type="molecule type" value="Genomic_DNA"/>
</dbReference>
<comment type="caution">
    <text evidence="1">The sequence shown here is derived from an EMBL/GenBank/DDBJ whole genome shotgun (WGS) entry which is preliminary data.</text>
</comment>
<dbReference type="AlphaFoldDB" id="A0A1F6V2R3"/>
<evidence type="ECO:0000313" key="2">
    <source>
        <dbReference type="Proteomes" id="UP000178985"/>
    </source>
</evidence>
<name>A0A1F6V2R3_9BACT</name>
<gene>
    <name evidence="1" type="ORF">A2733_01575</name>
</gene>
<evidence type="ECO:0000313" key="1">
    <source>
        <dbReference type="EMBL" id="OGI63908.1"/>
    </source>
</evidence>
<accession>A0A1F6V2R3</accession>
<protein>
    <submittedName>
        <fullName evidence="1">Uncharacterized protein</fullName>
    </submittedName>
</protein>